<name>A0AAD5D3U1_AMBAR</name>
<dbReference type="GO" id="GO:0006887">
    <property type="term" value="P:exocytosis"/>
    <property type="evidence" value="ECO:0007669"/>
    <property type="project" value="UniProtKB-KW"/>
</dbReference>
<comment type="similarity">
    <text evidence="1 3">Belongs to the EXO70 family.</text>
</comment>
<evidence type="ECO:0000256" key="2">
    <source>
        <dbReference type="ARBA" id="ARBA00022448"/>
    </source>
</evidence>
<dbReference type="Pfam" id="PF03081">
    <property type="entry name" value="Exo70_C"/>
    <property type="match status" value="1"/>
</dbReference>
<feature type="compositionally biased region" description="Basic and acidic residues" evidence="4">
    <location>
        <begin position="170"/>
        <end position="181"/>
    </location>
</feature>
<gene>
    <name evidence="6" type="ORF">M8C21_030985</name>
</gene>
<keyword evidence="7" id="KW-1185">Reference proteome</keyword>
<proteinExistence type="inferred from homology"/>
<dbReference type="SUPFAM" id="SSF74788">
    <property type="entry name" value="Cullin repeat-like"/>
    <property type="match status" value="1"/>
</dbReference>
<dbReference type="GO" id="GO:0000145">
    <property type="term" value="C:exocyst"/>
    <property type="evidence" value="ECO:0007669"/>
    <property type="project" value="InterPro"/>
</dbReference>
<evidence type="ECO:0000259" key="5">
    <source>
        <dbReference type="Pfam" id="PF03081"/>
    </source>
</evidence>
<dbReference type="GO" id="GO:0005546">
    <property type="term" value="F:phosphatidylinositol-4,5-bisphosphate binding"/>
    <property type="evidence" value="ECO:0007669"/>
    <property type="project" value="InterPro"/>
</dbReference>
<comment type="function">
    <text evidence="3">Component of the exocyst complex.</text>
</comment>
<dbReference type="Gene3D" id="1.20.1280.170">
    <property type="entry name" value="Exocyst complex component Exo70"/>
    <property type="match status" value="1"/>
</dbReference>
<dbReference type="EMBL" id="JAMZMK010005875">
    <property type="protein sequence ID" value="KAI7751551.1"/>
    <property type="molecule type" value="Genomic_DNA"/>
</dbReference>
<dbReference type="InterPro" id="IPR004140">
    <property type="entry name" value="Exo70"/>
</dbReference>
<feature type="domain" description="Exocyst complex subunit Exo70 C-terminal" evidence="5">
    <location>
        <begin position="246"/>
        <end position="590"/>
    </location>
</feature>
<accession>A0AAD5D3U1</accession>
<evidence type="ECO:0000256" key="3">
    <source>
        <dbReference type="RuleBase" id="RU365026"/>
    </source>
</evidence>
<organism evidence="6 7">
    <name type="scientific">Ambrosia artemisiifolia</name>
    <name type="common">Common ragweed</name>
    <dbReference type="NCBI Taxonomy" id="4212"/>
    <lineage>
        <taxon>Eukaryota</taxon>
        <taxon>Viridiplantae</taxon>
        <taxon>Streptophyta</taxon>
        <taxon>Embryophyta</taxon>
        <taxon>Tracheophyta</taxon>
        <taxon>Spermatophyta</taxon>
        <taxon>Magnoliopsida</taxon>
        <taxon>eudicotyledons</taxon>
        <taxon>Gunneridae</taxon>
        <taxon>Pentapetalae</taxon>
        <taxon>asterids</taxon>
        <taxon>campanulids</taxon>
        <taxon>Asterales</taxon>
        <taxon>Asteraceae</taxon>
        <taxon>Asteroideae</taxon>
        <taxon>Heliantheae alliance</taxon>
        <taxon>Heliantheae</taxon>
        <taxon>Ambrosia</taxon>
    </lineage>
</organism>
<dbReference type="InterPro" id="IPR016159">
    <property type="entry name" value="Cullin_repeat-like_dom_sf"/>
</dbReference>
<comment type="caution">
    <text evidence="6">The sequence shown here is derived from an EMBL/GenBank/DDBJ whole genome shotgun (WGS) entry which is preliminary data.</text>
</comment>
<protein>
    <recommendedName>
        <fullName evidence="3">Exocyst subunit Exo70 family protein</fullName>
    </recommendedName>
</protein>
<evidence type="ECO:0000313" key="6">
    <source>
        <dbReference type="EMBL" id="KAI7751551.1"/>
    </source>
</evidence>
<keyword evidence="3" id="KW-0653">Protein transport</keyword>
<feature type="region of interest" description="Disordered" evidence="4">
    <location>
        <begin position="164"/>
        <end position="183"/>
    </location>
</feature>
<sequence>MTSILGSFDLRLSALETAMRPTQIKTHSMRRAHENIDKTLKFADAILVQFDLVKQFAKRFANTMSIEILTIGSILHAEAEILRGPHEDLESYLAAVNQLKQIVRFFSTNKNLKSSIGVITHSTTLLQKASLMLEEEFRQLLNACSKPMEPDRLFECLPASLRPSTANSDGGKKNHSDHNKGSENVVYRTPTLVPAKRNCVNHALIVHREARSSFMESSLRKLGVERLSKDDVQKMQWEALEAKIGNWIHFVRIAVKLLFAAERKVSDQIFEGMDSFMDQCFAEATASSVSLLLSFGEAIAKSKRSPEKLFVLLDMYEIMKEVQPEFNTLYASISAAELRESVTALTKRLAETAQETFVDFEEAVEKDATKTVVLDGTVHPLTSYVINYVNYQSTLKQLFLEFEEIDPDAQLAKITTRILQALQNNLDGKSKSYKDQALTQLFMMNNIHYIVRSVRRSDAKDMLGDDWVQIHRRVVQQHANQYKRISWSKILQCLTVPGGDGISTAGVSRGTVKEKFKTFNAQFEELHQRQSQWTVPDSELRESLRLAVAEVLLPAYRSFRKRFGPLIEGGKNPSKYIRFQPEDLERMLAEFFEGKAVQEQKRLV</sequence>
<dbReference type="InterPro" id="IPR046364">
    <property type="entry name" value="Exo70_C"/>
</dbReference>
<dbReference type="Proteomes" id="UP001206925">
    <property type="component" value="Unassembled WGS sequence"/>
</dbReference>
<dbReference type="Pfam" id="PF20669">
    <property type="entry name" value="Exo70_N"/>
    <property type="match status" value="1"/>
</dbReference>
<dbReference type="GO" id="GO:0015031">
    <property type="term" value="P:protein transport"/>
    <property type="evidence" value="ECO:0007669"/>
    <property type="project" value="UniProtKB-KW"/>
</dbReference>
<keyword evidence="2 3" id="KW-0813">Transport</keyword>
<evidence type="ECO:0000256" key="4">
    <source>
        <dbReference type="SAM" id="MobiDB-lite"/>
    </source>
</evidence>
<dbReference type="PANTHER" id="PTHR12542:SF135">
    <property type="entry name" value="EXOCYST COMPLEX COMPONENT EXO70A3-RELATED"/>
    <property type="match status" value="1"/>
</dbReference>
<dbReference type="AlphaFoldDB" id="A0AAD5D3U1"/>
<evidence type="ECO:0000313" key="7">
    <source>
        <dbReference type="Proteomes" id="UP001206925"/>
    </source>
</evidence>
<dbReference type="PANTHER" id="PTHR12542">
    <property type="entry name" value="EXOCYST COMPLEX PROTEIN EXO70"/>
    <property type="match status" value="1"/>
</dbReference>
<reference evidence="6" key="1">
    <citation type="submission" date="2022-06" db="EMBL/GenBank/DDBJ databases">
        <title>Uncovering the hologenomic basis of an extraordinary plant invasion.</title>
        <authorList>
            <person name="Bieker V.C."/>
            <person name="Martin M.D."/>
            <person name="Gilbert T."/>
            <person name="Hodgins K."/>
            <person name="Battlay P."/>
            <person name="Petersen B."/>
            <person name="Wilson J."/>
        </authorList>
    </citation>
    <scope>NUCLEOTIDE SEQUENCE</scope>
    <source>
        <strain evidence="6">AA19_3_7</strain>
        <tissue evidence="6">Leaf</tissue>
    </source>
</reference>
<evidence type="ECO:0000256" key="1">
    <source>
        <dbReference type="ARBA" id="ARBA00006756"/>
    </source>
</evidence>
<keyword evidence="3" id="KW-0268">Exocytosis</keyword>